<comment type="similarity">
    <text evidence="1 5">Belongs to the GcvH family.</text>
</comment>
<dbReference type="PANTHER" id="PTHR11715:SF3">
    <property type="entry name" value="GLYCINE CLEAVAGE SYSTEM H PROTEIN-RELATED"/>
    <property type="match status" value="1"/>
</dbReference>
<dbReference type="InterPro" id="IPR011053">
    <property type="entry name" value="Single_hybrid_motif"/>
</dbReference>
<dbReference type="GO" id="GO:0009249">
    <property type="term" value="P:protein lipoylation"/>
    <property type="evidence" value="ECO:0007669"/>
    <property type="project" value="TreeGrafter"/>
</dbReference>
<comment type="subcellular location">
    <subcellularLocation>
        <location evidence="5">Mitochondrion</location>
    </subcellularLocation>
</comment>
<dbReference type="PROSITE" id="PS50968">
    <property type="entry name" value="BIOTINYL_LIPOYL"/>
    <property type="match status" value="1"/>
</dbReference>
<gene>
    <name evidence="7" type="ORF">D9Q98_002090</name>
</gene>
<dbReference type="NCBIfam" id="NF002270">
    <property type="entry name" value="PRK01202.1"/>
    <property type="match status" value="1"/>
</dbReference>
<protein>
    <recommendedName>
        <fullName evidence="5">Glycine cleavage system H protein</fullName>
    </recommendedName>
</protein>
<evidence type="ECO:0000259" key="6">
    <source>
        <dbReference type="PROSITE" id="PS50968"/>
    </source>
</evidence>
<organism evidence="7 8">
    <name type="scientific">Chlorella vulgaris</name>
    <name type="common">Green alga</name>
    <dbReference type="NCBI Taxonomy" id="3077"/>
    <lineage>
        <taxon>Eukaryota</taxon>
        <taxon>Viridiplantae</taxon>
        <taxon>Chlorophyta</taxon>
        <taxon>core chlorophytes</taxon>
        <taxon>Trebouxiophyceae</taxon>
        <taxon>Chlorellales</taxon>
        <taxon>Chlorellaceae</taxon>
        <taxon>Chlorella clade</taxon>
        <taxon>Chlorella</taxon>
    </lineage>
</organism>
<dbReference type="Pfam" id="PF01597">
    <property type="entry name" value="GCV_H"/>
    <property type="match status" value="1"/>
</dbReference>
<dbReference type="GO" id="GO:0019464">
    <property type="term" value="P:glycine decarboxylation via glycine cleavage system"/>
    <property type="evidence" value="ECO:0007669"/>
    <property type="project" value="UniProtKB-UniRule"/>
</dbReference>
<comment type="cofactor">
    <cofactor evidence="5">
        <name>(R)-lipoate</name>
        <dbReference type="ChEBI" id="CHEBI:83088"/>
    </cofactor>
    <text evidence="5">Binds 1 lipoyl cofactor covalently.</text>
</comment>
<dbReference type="InterPro" id="IPR003016">
    <property type="entry name" value="2-oxoA_DH_lipoyl-BS"/>
</dbReference>
<proteinExistence type="inferred from homology"/>
<dbReference type="AlphaFoldDB" id="A0A9D4Z0K7"/>
<comment type="function">
    <text evidence="5">The H protein shuttles the methylamine group of glycine from the P protein to the T protein.</text>
</comment>
<dbReference type="InterPro" id="IPR033753">
    <property type="entry name" value="GCV_H/Fam206"/>
</dbReference>
<dbReference type="PROSITE" id="PS00189">
    <property type="entry name" value="LIPOYL"/>
    <property type="match status" value="1"/>
</dbReference>
<feature type="domain" description="Lipoyl-binding" evidence="6">
    <location>
        <begin position="52"/>
        <end position="134"/>
    </location>
</feature>
<evidence type="ECO:0000256" key="2">
    <source>
        <dbReference type="ARBA" id="ARBA00022823"/>
    </source>
</evidence>
<keyword evidence="3 5" id="KW-0809">Transit peptide</keyword>
<dbReference type="OrthoDB" id="10264154at2759"/>
<dbReference type="InterPro" id="IPR000089">
    <property type="entry name" value="Biotin_lipoyl"/>
</dbReference>
<evidence type="ECO:0000313" key="8">
    <source>
        <dbReference type="Proteomes" id="UP001055712"/>
    </source>
</evidence>
<reference evidence="7" key="1">
    <citation type="journal article" date="2019" name="Plant J.">
        <title>Chlorella vulgaris genome assembly and annotation reveals the molecular basis for metabolic acclimation to high light conditions.</title>
        <authorList>
            <person name="Cecchin M."/>
            <person name="Marcolungo L."/>
            <person name="Rossato M."/>
            <person name="Girolomoni L."/>
            <person name="Cosentino E."/>
            <person name="Cuine S."/>
            <person name="Li-Beisson Y."/>
            <person name="Delledonne M."/>
            <person name="Ballottari M."/>
        </authorList>
    </citation>
    <scope>NUCLEOTIDE SEQUENCE</scope>
    <source>
        <strain evidence="7">211/11P</strain>
    </source>
</reference>
<dbReference type="InterPro" id="IPR002930">
    <property type="entry name" value="GCV_H"/>
</dbReference>
<feature type="modified residue" description="N6-lipoyllysine" evidence="4">
    <location>
        <position position="93"/>
    </location>
</feature>
<dbReference type="SUPFAM" id="SSF51230">
    <property type="entry name" value="Single hybrid motif"/>
    <property type="match status" value="1"/>
</dbReference>
<dbReference type="Proteomes" id="UP001055712">
    <property type="component" value="Unassembled WGS sequence"/>
</dbReference>
<accession>A0A9D4Z0K7</accession>
<evidence type="ECO:0000256" key="3">
    <source>
        <dbReference type="ARBA" id="ARBA00022946"/>
    </source>
</evidence>
<sequence length="159" mass="16498">MALAAFAKQAAGSLGLRCSAPLCALATRGYATVVDGLSYSKEHEWVKADGGSATVGITDFAQEELGDLVYVELPEVGSTVTAGERFSVVESVKAASDVISPVTGEVTEVNASLSDDSSKVNSDPFGEGWMIKVKLADEGELAGLMDPKAYTDFCESGAH</sequence>
<evidence type="ECO:0000313" key="7">
    <source>
        <dbReference type="EMBL" id="KAI3436033.1"/>
    </source>
</evidence>
<dbReference type="Gene3D" id="2.40.50.100">
    <property type="match status" value="1"/>
</dbReference>
<dbReference type="HAMAP" id="MF_00272">
    <property type="entry name" value="GcvH"/>
    <property type="match status" value="1"/>
</dbReference>
<dbReference type="GO" id="GO:0005739">
    <property type="term" value="C:mitochondrion"/>
    <property type="evidence" value="ECO:0007669"/>
    <property type="project" value="UniProtKB-SubCell"/>
</dbReference>
<dbReference type="NCBIfam" id="TIGR00527">
    <property type="entry name" value="gcvH"/>
    <property type="match status" value="1"/>
</dbReference>
<name>A0A9D4Z0K7_CHLVU</name>
<dbReference type="EMBL" id="SIDB01000002">
    <property type="protein sequence ID" value="KAI3436033.1"/>
    <property type="molecule type" value="Genomic_DNA"/>
</dbReference>
<keyword evidence="2 4" id="KW-0450">Lipoyl</keyword>
<keyword evidence="8" id="KW-1185">Reference proteome</keyword>
<dbReference type="InterPro" id="IPR017453">
    <property type="entry name" value="GCV_H_sub"/>
</dbReference>
<dbReference type="CDD" id="cd06848">
    <property type="entry name" value="GCS_H"/>
    <property type="match status" value="1"/>
</dbReference>
<dbReference type="PANTHER" id="PTHR11715">
    <property type="entry name" value="GLYCINE CLEAVAGE SYSTEM H PROTEIN"/>
    <property type="match status" value="1"/>
</dbReference>
<comment type="caution">
    <text evidence="7">The sequence shown here is derived from an EMBL/GenBank/DDBJ whole genome shotgun (WGS) entry which is preliminary data.</text>
</comment>
<evidence type="ECO:0000256" key="4">
    <source>
        <dbReference type="PIRSR" id="PIRSR617453-50"/>
    </source>
</evidence>
<reference evidence="7" key="2">
    <citation type="submission" date="2020-11" db="EMBL/GenBank/DDBJ databases">
        <authorList>
            <person name="Cecchin M."/>
            <person name="Marcolungo L."/>
            <person name="Rossato M."/>
            <person name="Girolomoni L."/>
            <person name="Cosentino E."/>
            <person name="Cuine S."/>
            <person name="Li-Beisson Y."/>
            <person name="Delledonne M."/>
            <person name="Ballottari M."/>
        </authorList>
    </citation>
    <scope>NUCLEOTIDE SEQUENCE</scope>
    <source>
        <strain evidence="7">211/11P</strain>
        <tissue evidence="7">Whole cell</tissue>
    </source>
</reference>
<dbReference type="GO" id="GO:0005960">
    <property type="term" value="C:glycine cleavage complex"/>
    <property type="evidence" value="ECO:0007669"/>
    <property type="project" value="UniProtKB-UniRule"/>
</dbReference>
<comment type="subunit">
    <text evidence="5">The glycine cleavage system is composed of four proteins: P, T, L and H.</text>
</comment>
<keyword evidence="5" id="KW-0496">Mitochondrion</keyword>
<evidence type="ECO:0000256" key="5">
    <source>
        <dbReference type="RuleBase" id="RU364055"/>
    </source>
</evidence>
<evidence type="ECO:0000256" key="1">
    <source>
        <dbReference type="ARBA" id="ARBA00009249"/>
    </source>
</evidence>